<dbReference type="RefSeq" id="WP_088092188.1">
    <property type="nucleotide sequence ID" value="NZ_JARMNH010000035.1"/>
</dbReference>
<keyword evidence="7 9" id="KW-1133">Transmembrane helix</keyword>
<feature type="transmembrane region" description="Helical" evidence="9">
    <location>
        <begin position="45"/>
        <end position="63"/>
    </location>
</feature>
<evidence type="ECO:0000256" key="3">
    <source>
        <dbReference type="ARBA" id="ARBA00022448"/>
    </source>
</evidence>
<dbReference type="GO" id="GO:0015366">
    <property type="term" value="F:malate:proton symporter activity"/>
    <property type="evidence" value="ECO:0007669"/>
    <property type="project" value="TreeGrafter"/>
</dbReference>
<comment type="caution">
    <text evidence="10">The sequence shown here is derived from an EMBL/GenBank/DDBJ whole genome shotgun (WGS) entry which is preliminary data.</text>
</comment>
<evidence type="ECO:0000256" key="2">
    <source>
        <dbReference type="ARBA" id="ARBA00004651"/>
    </source>
</evidence>
<dbReference type="Pfam" id="PF00375">
    <property type="entry name" value="SDF"/>
    <property type="match status" value="1"/>
</dbReference>
<dbReference type="Gene3D" id="1.10.3860.10">
    <property type="entry name" value="Sodium:dicarboxylate symporter"/>
    <property type="match status" value="1"/>
</dbReference>
<keyword evidence="5 9" id="KW-0812">Transmembrane</keyword>
<name>A0A242ZNW9_9BACI</name>
<dbReference type="PANTHER" id="PTHR42865">
    <property type="entry name" value="PROTON/GLUTAMATE-ASPARTATE SYMPORTER"/>
    <property type="match status" value="1"/>
</dbReference>
<organism evidence="10 11">
    <name type="scientific">Bacillus wiedmannii</name>
    <dbReference type="NCBI Taxonomy" id="1890302"/>
    <lineage>
        <taxon>Bacteria</taxon>
        <taxon>Bacillati</taxon>
        <taxon>Bacillota</taxon>
        <taxon>Bacilli</taxon>
        <taxon>Bacillales</taxon>
        <taxon>Bacillaceae</taxon>
        <taxon>Bacillus</taxon>
        <taxon>Bacillus cereus group</taxon>
    </lineage>
</organism>
<dbReference type="NCBIfam" id="NF002461">
    <property type="entry name" value="PRK01663.1"/>
    <property type="match status" value="1"/>
</dbReference>
<dbReference type="InterPro" id="IPR018107">
    <property type="entry name" value="Na-dicarboxylate_symporter_CS"/>
</dbReference>
<dbReference type="PANTHER" id="PTHR42865:SF1">
    <property type="entry name" value="AEROBIC C4-DICARBOXYLATE TRANSPORT PROTEIN"/>
    <property type="match status" value="1"/>
</dbReference>
<dbReference type="PROSITE" id="PS00713">
    <property type="entry name" value="NA_DICARBOXYL_SYMP_1"/>
    <property type="match status" value="1"/>
</dbReference>
<evidence type="ECO:0000256" key="7">
    <source>
        <dbReference type="ARBA" id="ARBA00022989"/>
    </source>
</evidence>
<evidence type="ECO:0000256" key="6">
    <source>
        <dbReference type="ARBA" id="ARBA00022847"/>
    </source>
</evidence>
<keyword evidence="4" id="KW-1003">Cell membrane</keyword>
<feature type="transmembrane region" description="Helical" evidence="9">
    <location>
        <begin position="216"/>
        <end position="238"/>
    </location>
</feature>
<dbReference type="InterPro" id="IPR036458">
    <property type="entry name" value="Na:dicarbo_symporter_sf"/>
</dbReference>
<evidence type="ECO:0000313" key="10">
    <source>
        <dbReference type="EMBL" id="OTX96097.1"/>
    </source>
</evidence>
<feature type="transmembrane region" description="Helical" evidence="9">
    <location>
        <begin position="7"/>
        <end position="25"/>
    </location>
</feature>
<feature type="transmembrane region" description="Helical" evidence="9">
    <location>
        <begin position="146"/>
        <end position="163"/>
    </location>
</feature>
<dbReference type="EMBL" id="NFDE01000011">
    <property type="protein sequence ID" value="OTX96097.1"/>
    <property type="molecule type" value="Genomic_DNA"/>
</dbReference>
<dbReference type="GO" id="GO:0015141">
    <property type="term" value="F:succinate transmembrane transporter activity"/>
    <property type="evidence" value="ECO:0007669"/>
    <property type="project" value="TreeGrafter"/>
</dbReference>
<evidence type="ECO:0000256" key="8">
    <source>
        <dbReference type="ARBA" id="ARBA00023136"/>
    </source>
</evidence>
<feature type="transmembrane region" description="Helical" evidence="9">
    <location>
        <begin position="327"/>
        <end position="348"/>
    </location>
</feature>
<comment type="subcellular location">
    <subcellularLocation>
        <location evidence="2">Cell membrane</location>
        <topology evidence="2">Multi-pass membrane protein</topology>
    </subcellularLocation>
</comment>
<dbReference type="GO" id="GO:0070778">
    <property type="term" value="P:L-aspartate transmembrane transport"/>
    <property type="evidence" value="ECO:0007669"/>
    <property type="project" value="TreeGrafter"/>
</dbReference>
<dbReference type="Proteomes" id="UP000194945">
    <property type="component" value="Unassembled WGS sequence"/>
</dbReference>
<proteinExistence type="predicted"/>
<evidence type="ECO:0000256" key="5">
    <source>
        <dbReference type="ARBA" id="ARBA00022692"/>
    </source>
</evidence>
<comment type="function">
    <text evidence="1">Mediates uptake of L-cystine, the oxidized form of L-cysteine.</text>
</comment>
<evidence type="ECO:0000256" key="9">
    <source>
        <dbReference type="SAM" id="Phobius"/>
    </source>
</evidence>
<evidence type="ECO:0000313" key="11">
    <source>
        <dbReference type="Proteomes" id="UP000194945"/>
    </source>
</evidence>
<dbReference type="AlphaFoldDB" id="A0A242ZNW9"/>
<protein>
    <submittedName>
        <fullName evidence="10">Glutamate/aspartate:proton symporter GltP</fullName>
    </submittedName>
</protein>
<reference evidence="10 11" key="1">
    <citation type="submission" date="2016-10" db="EMBL/GenBank/DDBJ databases">
        <title>Comparative genomics of Bacillus thuringiensis reveals a path to pathogens against multiple invertebrate hosts.</title>
        <authorList>
            <person name="Zheng J."/>
            <person name="Gao Q."/>
            <person name="Liu H."/>
            <person name="Peng D."/>
            <person name="Ruan L."/>
            <person name="Sun M."/>
        </authorList>
    </citation>
    <scope>NUCLEOTIDE SEQUENCE [LARGE SCALE GENOMIC DNA]</scope>
    <source>
        <strain evidence="10">BGSC 4BK1</strain>
    </source>
</reference>
<feature type="transmembrane region" description="Helical" evidence="9">
    <location>
        <begin position="184"/>
        <end position="204"/>
    </location>
</feature>
<dbReference type="GO" id="GO:0005886">
    <property type="term" value="C:plasma membrane"/>
    <property type="evidence" value="ECO:0007669"/>
    <property type="project" value="UniProtKB-SubCell"/>
</dbReference>
<keyword evidence="3" id="KW-0813">Transport</keyword>
<dbReference type="FunFam" id="1.10.3860.10:FF:000001">
    <property type="entry name" value="C4-dicarboxylate transport protein"/>
    <property type="match status" value="1"/>
</dbReference>
<dbReference type="GO" id="GO:0015138">
    <property type="term" value="F:fumarate transmembrane transporter activity"/>
    <property type="evidence" value="ECO:0007669"/>
    <property type="project" value="TreeGrafter"/>
</dbReference>
<keyword evidence="6" id="KW-0769">Symport</keyword>
<dbReference type="InterPro" id="IPR001991">
    <property type="entry name" value="Na-dicarboxylate_symporter"/>
</dbReference>
<accession>A0A242ZNW9</accession>
<dbReference type="PRINTS" id="PR00173">
    <property type="entry name" value="EDTRNSPORT"/>
</dbReference>
<dbReference type="SUPFAM" id="SSF118215">
    <property type="entry name" value="Proton glutamate symport protein"/>
    <property type="match status" value="1"/>
</dbReference>
<evidence type="ECO:0000256" key="1">
    <source>
        <dbReference type="ARBA" id="ARBA00003410"/>
    </source>
</evidence>
<keyword evidence="8 9" id="KW-0472">Membrane</keyword>
<evidence type="ECO:0000256" key="4">
    <source>
        <dbReference type="ARBA" id="ARBA00022475"/>
    </source>
</evidence>
<sequence>MRIVKNLTFQVIVAIICGIALGAIWPSVGQEMKPIGETFINMIKMVIAPIIFLTIVLGIASMGSMKKVGRVGGKALLYFEIVTTAALLIGIIVANVVRPGDGLDPTKLKGGDVSQYVQSGQEMQWMDFFLHIVPSNMFEAFAKGDILQVLFFSILFGAGLTMLGKNGQPVIDFFERLSKVFFNILSIVMKLAPVGAFGGMSFTIGKYGLSTLIPLGKLMICVYTTMALFVFIVLNFICKLYKFSLWKYLAHIKEELLIVLGTSSSESVLPRMMTKMEDFGCSKPVVGLVILTGYSFNLDGTTIYLSMATIFLAQVFHVDLSLGQQLTIIAILLVTSKGAAVVTGGGFIVLASTLSAMNVIPLEGLALLLGVDRFMSEARAIVNLIGNGIATVVVAKSENEFDEEKYTRVIEEMKKENGRIKKSAKLTFLFL</sequence>
<feature type="transmembrane region" description="Helical" evidence="9">
    <location>
        <begin position="75"/>
        <end position="97"/>
    </location>
</feature>
<gene>
    <name evidence="10" type="ORF">BK730_03775</name>
</gene>